<dbReference type="CDD" id="cd03354">
    <property type="entry name" value="LbH_SAT"/>
    <property type="match status" value="1"/>
</dbReference>
<evidence type="ECO:0000256" key="7">
    <source>
        <dbReference type="ARBA" id="ARBA00022737"/>
    </source>
</evidence>
<keyword evidence="9" id="KW-0012">Acyltransferase</keyword>
<reference evidence="12" key="1">
    <citation type="submission" date="2018-12" db="EMBL/GenBank/DDBJ databases">
        <title>Novel natural products biosynthetic potential of the class Ktedonobacteria.</title>
        <authorList>
            <person name="Zheng Y."/>
            <person name="Saitou A."/>
            <person name="Wang C.M."/>
            <person name="Toyoda A."/>
            <person name="Minakuchi Y."/>
            <person name="Sekiguchi Y."/>
            <person name="Ueda K."/>
            <person name="Takano H."/>
            <person name="Sakai Y."/>
            <person name="Yokota A."/>
            <person name="Yabe S."/>
        </authorList>
    </citation>
    <scope>NUCLEOTIDE SEQUENCE</scope>
    <source>
        <strain evidence="12">A3-2</strain>
    </source>
</reference>
<dbReference type="SUPFAM" id="SSF51161">
    <property type="entry name" value="Trimeric LpxA-like enzymes"/>
    <property type="match status" value="1"/>
</dbReference>
<dbReference type="InterPro" id="IPR011004">
    <property type="entry name" value="Trimer_LpxA-like_sf"/>
</dbReference>
<dbReference type="FunFam" id="2.160.10.10:FF:000007">
    <property type="entry name" value="Serine acetyltransferase"/>
    <property type="match status" value="1"/>
</dbReference>
<organism evidence="12">
    <name type="scientific">Thermogemmatispora argillosa</name>
    <dbReference type="NCBI Taxonomy" id="2045280"/>
    <lineage>
        <taxon>Bacteria</taxon>
        <taxon>Bacillati</taxon>
        <taxon>Chloroflexota</taxon>
        <taxon>Ktedonobacteria</taxon>
        <taxon>Thermogemmatisporales</taxon>
        <taxon>Thermogemmatisporaceae</taxon>
        <taxon>Thermogemmatispora</taxon>
    </lineage>
</organism>
<keyword evidence="8" id="KW-0198">Cysteine biosynthesis</keyword>
<comment type="similarity">
    <text evidence="2">Belongs to the transferase hexapeptide repeat family.</text>
</comment>
<evidence type="ECO:0000256" key="4">
    <source>
        <dbReference type="ARBA" id="ARBA00018522"/>
    </source>
</evidence>
<evidence type="ECO:0000256" key="10">
    <source>
        <dbReference type="ARBA" id="ARBA00049486"/>
    </source>
</evidence>
<dbReference type="PANTHER" id="PTHR42811">
    <property type="entry name" value="SERINE ACETYLTRANSFERASE"/>
    <property type="match status" value="1"/>
</dbReference>
<evidence type="ECO:0000313" key="12">
    <source>
        <dbReference type="EMBL" id="BBH92490.1"/>
    </source>
</evidence>
<dbReference type="Gene3D" id="2.160.10.10">
    <property type="entry name" value="Hexapeptide repeat proteins"/>
    <property type="match status" value="1"/>
</dbReference>
<feature type="compositionally biased region" description="Basic and acidic residues" evidence="11">
    <location>
        <begin position="1"/>
        <end position="20"/>
    </location>
</feature>
<comment type="catalytic activity">
    <reaction evidence="10">
        <text>L-serine + acetyl-CoA = O-acetyl-L-serine + CoA</text>
        <dbReference type="Rhea" id="RHEA:24560"/>
        <dbReference type="ChEBI" id="CHEBI:33384"/>
        <dbReference type="ChEBI" id="CHEBI:57287"/>
        <dbReference type="ChEBI" id="CHEBI:57288"/>
        <dbReference type="ChEBI" id="CHEBI:58340"/>
        <dbReference type="EC" id="2.3.1.30"/>
    </reaction>
</comment>
<evidence type="ECO:0000256" key="9">
    <source>
        <dbReference type="ARBA" id="ARBA00023315"/>
    </source>
</evidence>
<evidence type="ECO:0000256" key="1">
    <source>
        <dbReference type="ARBA" id="ARBA00004876"/>
    </source>
</evidence>
<name>A0A455SXU3_9CHLR</name>
<evidence type="ECO:0000256" key="3">
    <source>
        <dbReference type="ARBA" id="ARBA00013266"/>
    </source>
</evidence>
<dbReference type="AlphaFoldDB" id="A0A455SXU3"/>
<feature type="region of interest" description="Disordered" evidence="11">
    <location>
        <begin position="1"/>
        <end position="43"/>
    </location>
</feature>
<dbReference type="InterPro" id="IPR042122">
    <property type="entry name" value="Ser_AcTrfase_N_sf"/>
</dbReference>
<dbReference type="InterPro" id="IPR053376">
    <property type="entry name" value="Serine_acetyltransferase"/>
</dbReference>
<dbReference type="InterPro" id="IPR001451">
    <property type="entry name" value="Hexapep"/>
</dbReference>
<evidence type="ECO:0000256" key="11">
    <source>
        <dbReference type="SAM" id="MobiDB-lite"/>
    </source>
</evidence>
<keyword evidence="7" id="KW-0677">Repeat</keyword>
<dbReference type="InterPro" id="IPR018357">
    <property type="entry name" value="Hexapep_transf_CS"/>
</dbReference>
<sequence>MVHHTSEEIKSDQARERDSDLSQLPEVPPGMLIPAPTSPPRKRTRWPDAIDVIFEKDPACNNIFEALLYQGLWAIFFHRIAHFLYNLHIPVIPRLISQFARLVTGGIEIHPGAKIGKRFFIDHGAGVVIGETAEIGNNVMLYHQVTLGATGWWRPGPGRKQKRHPTIEDDVTIGVGAAILGPITIGRGSKIGAMALVLESVPPNSVVAAKPAELLVKSGEPLAKHEELTQGWEMDYQI</sequence>
<keyword evidence="5" id="KW-0028">Amino-acid biosynthesis</keyword>
<dbReference type="GO" id="GO:0009001">
    <property type="term" value="F:serine O-acetyltransferase activity"/>
    <property type="evidence" value="ECO:0007669"/>
    <property type="project" value="UniProtKB-EC"/>
</dbReference>
<comment type="pathway">
    <text evidence="1">Amino-acid biosynthesis; L-cysteine biosynthesis; L-cysteine from L-serine: step 1/2.</text>
</comment>
<dbReference type="GO" id="GO:0170033">
    <property type="term" value="P:L-amino acid metabolic process"/>
    <property type="evidence" value="ECO:0007669"/>
    <property type="project" value="UniProtKB-ARBA"/>
</dbReference>
<dbReference type="EC" id="2.3.1.30" evidence="3"/>
<protein>
    <recommendedName>
        <fullName evidence="4">Serine acetyltransferase</fullName>
        <ecNumber evidence="3">2.3.1.30</ecNumber>
    </recommendedName>
</protein>
<gene>
    <name evidence="12" type="ORF">KTA_06890</name>
</gene>
<evidence type="ECO:0000256" key="5">
    <source>
        <dbReference type="ARBA" id="ARBA00022605"/>
    </source>
</evidence>
<keyword evidence="6" id="KW-0808">Transferase</keyword>
<evidence type="ECO:0000256" key="6">
    <source>
        <dbReference type="ARBA" id="ARBA00022679"/>
    </source>
</evidence>
<dbReference type="InterPro" id="IPR045304">
    <property type="entry name" value="LbH_SAT"/>
</dbReference>
<proteinExistence type="inferred from homology"/>
<dbReference type="NCBIfam" id="NF041874">
    <property type="entry name" value="EPS_EpsC"/>
    <property type="match status" value="1"/>
</dbReference>
<evidence type="ECO:0000256" key="8">
    <source>
        <dbReference type="ARBA" id="ARBA00023192"/>
    </source>
</evidence>
<dbReference type="GO" id="GO:0019344">
    <property type="term" value="P:cysteine biosynthetic process"/>
    <property type="evidence" value="ECO:0007669"/>
    <property type="project" value="UniProtKB-KW"/>
</dbReference>
<dbReference type="Gene3D" id="1.10.3130.10">
    <property type="entry name" value="serine acetyltransferase, domain 1"/>
    <property type="match status" value="1"/>
</dbReference>
<dbReference type="EMBL" id="AP019377">
    <property type="protein sequence ID" value="BBH92490.1"/>
    <property type="molecule type" value="Genomic_DNA"/>
</dbReference>
<evidence type="ECO:0000256" key="2">
    <source>
        <dbReference type="ARBA" id="ARBA00007274"/>
    </source>
</evidence>
<dbReference type="Pfam" id="PF00132">
    <property type="entry name" value="Hexapep"/>
    <property type="match status" value="1"/>
</dbReference>
<accession>A0A455SXU3</accession>
<dbReference type="GO" id="GO:0170039">
    <property type="term" value="P:proteinogenic amino acid metabolic process"/>
    <property type="evidence" value="ECO:0007669"/>
    <property type="project" value="UniProtKB-ARBA"/>
</dbReference>
<dbReference type="PROSITE" id="PS00101">
    <property type="entry name" value="HEXAPEP_TRANSFERASES"/>
    <property type="match status" value="1"/>
</dbReference>